<dbReference type="OrthoDB" id="2154985at2759"/>
<dbReference type="InterPro" id="IPR019412">
    <property type="entry name" value="IML2/TPR_39"/>
</dbReference>
<proteinExistence type="predicted"/>
<dbReference type="SUPFAM" id="SSF48452">
    <property type="entry name" value="TPR-like"/>
    <property type="match status" value="1"/>
</dbReference>
<dbReference type="InterPro" id="IPR011990">
    <property type="entry name" value="TPR-like_helical_dom_sf"/>
</dbReference>
<comment type="caution">
    <text evidence="2">The sequence shown here is derived from an EMBL/GenBank/DDBJ whole genome shotgun (WGS) entry which is preliminary data.</text>
</comment>
<dbReference type="PANTHER" id="PTHR31859">
    <property type="entry name" value="TETRATRICOPEPTIDE REPEAT PROTEIN 39 FAMILY MEMBER"/>
    <property type="match status" value="1"/>
</dbReference>
<sequence length="496" mass="54252">MASPTDETVANLKSATSGFDYIFSNEIVQAKEVFQTRDTPFHALGLGVCAFMEAALGMETNLMAEASKQLTQAEAGAKKQIKLHKGYKHVGRFAPGTEWELVHADIIILLGLTNALNESYMGYLQCLYALNNAHGKFHKLYKTVYPHGVDQYATPATSRAPSPKPSIGSLKSQATSSNISTKSYATSATAAPSAKAPSISSSKSGFFGRWGSTLSIPSRNQSRASSPALTVPAEDGPIEDLIMSGAAFESRYPSGTLWILNRVRTIGILLSASTYPPNMQAKIMRMAGDADGAIKVLQSGLEPGRPSIFVQADALLTFELGWTLLGQRRYQEAADTFIKMTEMNSWSHATYYFIAAGCHWQLKNYAEAQRLMDTIPSLMDRKKIGGKDLPTEVFIKKRLAFYKGKQTRLTGSETDFVQAVRICPAEELAIFWNTHTRISKDIAEAHIREWLALSPPCDVSSSYAPATPAPTDPSQLLDTPDELALRDPPARHRPPH</sequence>
<dbReference type="Proteomes" id="UP000298061">
    <property type="component" value="Unassembled WGS sequence"/>
</dbReference>
<dbReference type="GO" id="GO:0005829">
    <property type="term" value="C:cytosol"/>
    <property type="evidence" value="ECO:0007669"/>
    <property type="project" value="TreeGrafter"/>
</dbReference>
<protein>
    <recommendedName>
        <fullName evidence="4">Inclusion body clearance protein iml2</fullName>
    </recommendedName>
</protein>
<dbReference type="Pfam" id="PF10300">
    <property type="entry name" value="Iml2-TPR_39"/>
    <property type="match status" value="2"/>
</dbReference>
<gene>
    <name evidence="2" type="ORF">EWM64_g9534</name>
</gene>
<accession>A0A4Y9ZLS8</accession>
<evidence type="ECO:0000313" key="2">
    <source>
        <dbReference type="EMBL" id="TFY74478.1"/>
    </source>
</evidence>
<dbReference type="AlphaFoldDB" id="A0A4Y9ZLS8"/>
<dbReference type="EMBL" id="SFCI01002057">
    <property type="protein sequence ID" value="TFY74478.1"/>
    <property type="molecule type" value="Genomic_DNA"/>
</dbReference>
<feature type="region of interest" description="Disordered" evidence="1">
    <location>
        <begin position="155"/>
        <end position="174"/>
    </location>
</feature>
<dbReference type="GO" id="GO:0005634">
    <property type="term" value="C:nucleus"/>
    <property type="evidence" value="ECO:0007669"/>
    <property type="project" value="TreeGrafter"/>
</dbReference>
<dbReference type="GO" id="GO:0005741">
    <property type="term" value="C:mitochondrial outer membrane"/>
    <property type="evidence" value="ECO:0007669"/>
    <property type="project" value="TreeGrafter"/>
</dbReference>
<reference evidence="2 3" key="1">
    <citation type="submission" date="2019-02" db="EMBL/GenBank/DDBJ databases">
        <title>Genome sequencing of the rare red list fungi Hericium alpestre (H. flagellum).</title>
        <authorList>
            <person name="Buettner E."/>
            <person name="Kellner H."/>
        </authorList>
    </citation>
    <scope>NUCLEOTIDE SEQUENCE [LARGE SCALE GENOMIC DNA]</scope>
    <source>
        <strain evidence="2 3">DSM 108284</strain>
    </source>
</reference>
<name>A0A4Y9ZLS8_9AGAM</name>
<evidence type="ECO:0000256" key="1">
    <source>
        <dbReference type="SAM" id="MobiDB-lite"/>
    </source>
</evidence>
<evidence type="ECO:0000313" key="3">
    <source>
        <dbReference type="Proteomes" id="UP000298061"/>
    </source>
</evidence>
<feature type="non-terminal residue" evidence="2">
    <location>
        <position position="496"/>
    </location>
</feature>
<keyword evidence="3" id="KW-1185">Reference proteome</keyword>
<evidence type="ECO:0008006" key="4">
    <source>
        <dbReference type="Google" id="ProtNLM"/>
    </source>
</evidence>
<dbReference type="Gene3D" id="1.25.40.10">
    <property type="entry name" value="Tetratricopeptide repeat domain"/>
    <property type="match status" value="1"/>
</dbReference>
<feature type="region of interest" description="Disordered" evidence="1">
    <location>
        <begin position="460"/>
        <end position="496"/>
    </location>
</feature>
<organism evidence="2 3">
    <name type="scientific">Hericium alpestre</name>
    <dbReference type="NCBI Taxonomy" id="135208"/>
    <lineage>
        <taxon>Eukaryota</taxon>
        <taxon>Fungi</taxon>
        <taxon>Dikarya</taxon>
        <taxon>Basidiomycota</taxon>
        <taxon>Agaricomycotina</taxon>
        <taxon>Agaricomycetes</taxon>
        <taxon>Russulales</taxon>
        <taxon>Hericiaceae</taxon>
        <taxon>Hericium</taxon>
    </lineage>
</organism>
<dbReference type="PANTHER" id="PTHR31859:SF1">
    <property type="entry name" value="TETRATRICOPEPTIDE REPEAT PROTEIN 39C"/>
    <property type="match status" value="1"/>
</dbReference>